<sequence>MDPTLYPGEPAAGPWQVTAIDDVIRILVDAAGDPVGRPRIVAIDGAGGSGKTTIAATLAGAMPHAAVVHTDDVAWHHSFFGWTDVLVEGVLEPLRRGETVSCRPAAWARRGRAGAIDVPAGRHTVIVEGTGAARRELVPLLDAVVWVQADLAQAERRCMAREGGTQAARDFWDEWMRQEIPFMADHRPWERANLVVAGTPAVRYDPARQLLTAPPPSRAT</sequence>
<proteinExistence type="predicted"/>
<gene>
    <name evidence="1" type="ORF">SAMN05444920_118129</name>
</gene>
<dbReference type="AlphaFoldDB" id="A0A1H6ESV6"/>
<dbReference type="Gene3D" id="3.40.50.300">
    <property type="entry name" value="P-loop containing nucleotide triphosphate hydrolases"/>
    <property type="match status" value="1"/>
</dbReference>
<evidence type="ECO:0000313" key="2">
    <source>
        <dbReference type="Proteomes" id="UP000236732"/>
    </source>
</evidence>
<name>A0A1H6ESV6_9ACTN</name>
<dbReference type="SUPFAM" id="SSF52540">
    <property type="entry name" value="P-loop containing nucleoside triphosphate hydrolases"/>
    <property type="match status" value="1"/>
</dbReference>
<dbReference type="EMBL" id="FNVT01000018">
    <property type="protein sequence ID" value="SEH00940.1"/>
    <property type="molecule type" value="Genomic_DNA"/>
</dbReference>
<dbReference type="Proteomes" id="UP000236732">
    <property type="component" value="Unassembled WGS sequence"/>
</dbReference>
<evidence type="ECO:0000313" key="1">
    <source>
        <dbReference type="EMBL" id="SEH00940.1"/>
    </source>
</evidence>
<organism evidence="1 2">
    <name type="scientific">Nonomuraea solani</name>
    <dbReference type="NCBI Taxonomy" id="1144553"/>
    <lineage>
        <taxon>Bacteria</taxon>
        <taxon>Bacillati</taxon>
        <taxon>Actinomycetota</taxon>
        <taxon>Actinomycetes</taxon>
        <taxon>Streptosporangiales</taxon>
        <taxon>Streptosporangiaceae</taxon>
        <taxon>Nonomuraea</taxon>
    </lineage>
</organism>
<protein>
    <recommendedName>
        <fullName evidence="3">Uridine kinase</fullName>
    </recommendedName>
</protein>
<keyword evidence="2" id="KW-1185">Reference proteome</keyword>
<dbReference type="RefSeq" id="WP_200824647.1">
    <property type="nucleotide sequence ID" value="NZ_FNVT01000018.1"/>
</dbReference>
<reference evidence="1 2" key="1">
    <citation type="submission" date="2016-10" db="EMBL/GenBank/DDBJ databases">
        <authorList>
            <person name="de Groot N.N."/>
        </authorList>
    </citation>
    <scope>NUCLEOTIDE SEQUENCE [LARGE SCALE GENOMIC DNA]</scope>
    <source>
        <strain evidence="1 2">CGMCC 4.7037</strain>
    </source>
</reference>
<evidence type="ECO:0008006" key="3">
    <source>
        <dbReference type="Google" id="ProtNLM"/>
    </source>
</evidence>
<dbReference type="InterPro" id="IPR027417">
    <property type="entry name" value="P-loop_NTPase"/>
</dbReference>
<accession>A0A1H6ESV6</accession>